<dbReference type="RefSeq" id="WP_179502307.1">
    <property type="nucleotide sequence ID" value="NZ_JACCAA010000001.1"/>
</dbReference>
<gene>
    <name evidence="1" type="ORF">BJ980_002157</name>
</gene>
<sequence length="95" mass="10694">MAKAVNRLDAALDRRLANPRSRTHFQVRGMIKVRLDKAVRLVDALASKQRHTTMIVRHGADADASRPTWSGTVIWIGSVAPVNIEDRDLHWTEAQ</sequence>
<reference evidence="1 2" key="1">
    <citation type="submission" date="2020-07" db="EMBL/GenBank/DDBJ databases">
        <title>Sequencing the genomes of 1000 actinobacteria strains.</title>
        <authorList>
            <person name="Klenk H.-P."/>
        </authorList>
    </citation>
    <scope>NUCLEOTIDE SEQUENCE [LARGE SCALE GENOMIC DNA]</scope>
    <source>
        <strain evidence="1 2">DSM 23819</strain>
    </source>
</reference>
<proteinExistence type="predicted"/>
<evidence type="ECO:0000313" key="1">
    <source>
        <dbReference type="EMBL" id="NYG59234.1"/>
    </source>
</evidence>
<keyword evidence="2" id="KW-1185">Reference proteome</keyword>
<dbReference type="Proteomes" id="UP000540656">
    <property type="component" value="Unassembled WGS sequence"/>
</dbReference>
<organism evidence="1 2">
    <name type="scientific">Nocardioides daedukensis</name>
    <dbReference type="NCBI Taxonomy" id="634462"/>
    <lineage>
        <taxon>Bacteria</taxon>
        <taxon>Bacillati</taxon>
        <taxon>Actinomycetota</taxon>
        <taxon>Actinomycetes</taxon>
        <taxon>Propionibacteriales</taxon>
        <taxon>Nocardioidaceae</taxon>
        <taxon>Nocardioides</taxon>
    </lineage>
</organism>
<evidence type="ECO:0000313" key="2">
    <source>
        <dbReference type="Proteomes" id="UP000540656"/>
    </source>
</evidence>
<accession>A0A7Y9UTV1</accession>
<dbReference type="AlphaFoldDB" id="A0A7Y9UTV1"/>
<dbReference type="EMBL" id="JACCAA010000001">
    <property type="protein sequence ID" value="NYG59234.1"/>
    <property type="molecule type" value="Genomic_DNA"/>
</dbReference>
<protein>
    <submittedName>
        <fullName evidence="1">Uncharacterized protein</fullName>
    </submittedName>
</protein>
<comment type="caution">
    <text evidence="1">The sequence shown here is derived from an EMBL/GenBank/DDBJ whole genome shotgun (WGS) entry which is preliminary data.</text>
</comment>
<name>A0A7Y9UTV1_9ACTN</name>